<dbReference type="RefSeq" id="WP_007313108.1">
    <property type="nucleotide sequence ID" value="NZ_AESD01000826.1"/>
</dbReference>
<organism evidence="2 3">
    <name type="scientific">Crocosphaera watsonii WH 0003</name>
    <dbReference type="NCBI Taxonomy" id="423471"/>
    <lineage>
        <taxon>Bacteria</taxon>
        <taxon>Bacillati</taxon>
        <taxon>Cyanobacteriota</taxon>
        <taxon>Cyanophyceae</taxon>
        <taxon>Oscillatoriophycideae</taxon>
        <taxon>Chroococcales</taxon>
        <taxon>Aphanothecaceae</taxon>
        <taxon>Crocosphaera</taxon>
    </lineage>
</organism>
<comment type="caution">
    <text evidence="2">The sequence shown here is derived from an EMBL/GenBank/DDBJ whole genome shotgun (WGS) entry which is preliminary data.</text>
</comment>
<evidence type="ECO:0000313" key="3">
    <source>
        <dbReference type="Proteomes" id="UP000003477"/>
    </source>
</evidence>
<dbReference type="Proteomes" id="UP000003477">
    <property type="component" value="Unassembled WGS sequence"/>
</dbReference>
<evidence type="ECO:0000313" key="2">
    <source>
        <dbReference type="EMBL" id="EHJ09888.1"/>
    </source>
</evidence>
<feature type="compositionally biased region" description="Basic and acidic residues" evidence="1">
    <location>
        <begin position="630"/>
        <end position="642"/>
    </location>
</feature>
<name>G5JD53_CROWT</name>
<feature type="compositionally biased region" description="Basic and acidic residues" evidence="1">
    <location>
        <begin position="649"/>
        <end position="666"/>
    </location>
</feature>
<dbReference type="PATRIC" id="fig|423471.3.peg.4999"/>
<dbReference type="EMBL" id="AESD01000826">
    <property type="protein sequence ID" value="EHJ09888.1"/>
    <property type="molecule type" value="Genomic_DNA"/>
</dbReference>
<sequence length="778" mass="87580">MLSISFLDLPSQYPISGSSIIGVLSSTLGVGYAVTAIYDQEKPFLFIEGTLTIPSYISLIEIDIAAQNIGAIQEIKIAGEIYTLTDYQTPQPGEYYYSPKTKTLTINPVNSPRQGDNIYFSGRTETSQVVRTTQIIDNVPSFFGRWKVYGSAQFSRDFQGHPVATFNFIASGSSESSIVNTFSPDSSFTFYGVSYESRQLQINYIPDNNKIQVTINFQGRHAPKGLKNPLDQPIKLEPFTNKETVTLSQLGSAIGVSILGSSRIKVPIDKDISDDATTTLRRELESRAASIGCFVDYSRLFPQLKEFGKTPIRYLSRGDVLEKRWGVSYGGTGDKFQGVPLSYEIHNVRLKLEKEENEQGDEFITLFEGDPNPTISPDLEKQFFRSNKFAFDMNGPTKTQREISLVNSTTLKEVIKVYGFIYNESDTYVVSLTTRLENPSDPNSSEIETYEIRFAEPTFDDYWGQTKYLEINHIYNPETGDYETAPGTGWELTRFLKSNSNLEICELIGQKLLSDDEAEQAQIQKVIDAYAFFTNPITSATNFQLESYSDYYEDATGEDEPKFANLTTQTENSYASIPDPRIGDDEQTLPALVVGTNRIQETRRTIASTENELYKESETVSNAEGSDFGETAKAESYRDVRGRPPLQPRFKEYGRRQKPRTPEESNKIYRVSTPLALSLDNNELFPLVSGIKTLEQAKVFIDTVVAIENSSNAVRLQIQIVRQPDWMEGDIIVFDGDKWVLLSVKETQVIQRNGVWYRPVAIELGMLLEPKVTTMVES</sequence>
<reference evidence="2 3" key="1">
    <citation type="journal article" date="2011" name="Front. Microbiol.">
        <title>Two Strains of Crocosphaera watsonii with Highly Conserved Genomes are Distinguished by Strain-Specific Features.</title>
        <authorList>
            <person name="Bench S.R."/>
            <person name="Ilikchyan I.N."/>
            <person name="Tripp H.J."/>
            <person name="Zehr J.P."/>
        </authorList>
    </citation>
    <scope>NUCLEOTIDE SEQUENCE [LARGE SCALE GENOMIC DNA]</scope>
    <source>
        <strain evidence="2 3">WH 0003</strain>
    </source>
</reference>
<dbReference type="AlphaFoldDB" id="G5JD53"/>
<feature type="region of interest" description="Disordered" evidence="1">
    <location>
        <begin position="616"/>
        <end position="666"/>
    </location>
</feature>
<protein>
    <submittedName>
        <fullName evidence="2">Uncharacterized protein</fullName>
    </submittedName>
</protein>
<gene>
    <name evidence="2" type="ORF">CWATWH0003_5351</name>
</gene>
<dbReference type="GeneID" id="88768670"/>
<accession>G5JD53</accession>
<proteinExistence type="predicted"/>
<evidence type="ECO:0000256" key="1">
    <source>
        <dbReference type="SAM" id="MobiDB-lite"/>
    </source>
</evidence>